<evidence type="ECO:0000313" key="3">
    <source>
        <dbReference type="WBParaSite" id="scf7180000417649.g1557"/>
    </source>
</evidence>
<protein>
    <submittedName>
        <fullName evidence="3">Uncharacterized protein</fullName>
    </submittedName>
</protein>
<dbReference type="Proteomes" id="UP000887560">
    <property type="component" value="Unplaced"/>
</dbReference>
<feature type="compositionally biased region" description="Pro residues" evidence="1">
    <location>
        <begin position="252"/>
        <end position="265"/>
    </location>
</feature>
<feature type="compositionally biased region" description="Polar residues" evidence="1">
    <location>
        <begin position="316"/>
        <end position="331"/>
    </location>
</feature>
<feature type="region of interest" description="Disordered" evidence="1">
    <location>
        <begin position="389"/>
        <end position="408"/>
    </location>
</feature>
<name>A0A915NJ08_9BILA</name>
<feature type="compositionally biased region" description="Polar residues" evidence="1">
    <location>
        <begin position="428"/>
        <end position="452"/>
    </location>
</feature>
<keyword evidence="2" id="KW-1185">Reference proteome</keyword>
<proteinExistence type="predicted"/>
<evidence type="ECO:0000313" key="2">
    <source>
        <dbReference type="Proteomes" id="UP000887560"/>
    </source>
</evidence>
<feature type="compositionally biased region" description="Basic and acidic residues" evidence="1">
    <location>
        <begin position="357"/>
        <end position="380"/>
    </location>
</feature>
<dbReference type="WBParaSite" id="scf7180000417649.g1557">
    <property type="protein sequence ID" value="scf7180000417649.g1557"/>
    <property type="gene ID" value="scf7180000417649.g1557"/>
</dbReference>
<dbReference type="AlphaFoldDB" id="A0A915NJ08"/>
<feature type="region of interest" description="Disordered" evidence="1">
    <location>
        <begin position="416"/>
        <end position="452"/>
    </location>
</feature>
<feature type="compositionally biased region" description="Low complexity" evidence="1">
    <location>
        <begin position="389"/>
        <end position="399"/>
    </location>
</feature>
<sequence>MSPILPPSPKKIKQETLCDESFENVLQEFFDNIGTTSTTTSEVETMKENKEAINQSEQEVKNREKRSTSDPPPLIEDIDNSPLSYHAKPSTSTQALKRNAEDNYGEVSKSIKISRETNKKKNRRKIKKNTSTVGQNSNITVPQRHLPPVPLTDLHREDTTNSDPFKRRRIADIKKENQKEIELIDRKRKELKRKSILRKSKTPIDQWALQNLRQQELNDLNPNHVFDPEKSSKDLVVSPPRLDKKKKRDIFPSPPRYEPDIPSPPKLADEEKEIPSPPRYEPDDQTISQLPSPPKISDEEKERRKRDISSPPKFNPVNQAITDVKKSQLSSPPKIPDVQKELINKGQKVITLSSPPKIKDSGHSLNEGNKKIKLSNDEKKEKYVAQPNNNNEKIANNNNVSIQSPLKADGKKEIKNITSQTKGEKVTPKSSILKNNDIKNNSQSNSPLNTEQNKNIERIKKTIIPPVITPLFALGLPDFEKETNKTIIKEEEEIEFSIENEHVLENKNYSDDSKFLLWRSGIQLTLIII</sequence>
<organism evidence="2 3">
    <name type="scientific">Meloidogyne floridensis</name>
    <dbReference type="NCBI Taxonomy" id="298350"/>
    <lineage>
        <taxon>Eukaryota</taxon>
        <taxon>Metazoa</taxon>
        <taxon>Ecdysozoa</taxon>
        <taxon>Nematoda</taxon>
        <taxon>Chromadorea</taxon>
        <taxon>Rhabditida</taxon>
        <taxon>Tylenchina</taxon>
        <taxon>Tylenchomorpha</taxon>
        <taxon>Tylenchoidea</taxon>
        <taxon>Meloidogynidae</taxon>
        <taxon>Meloidogyninae</taxon>
        <taxon>Meloidogyne</taxon>
    </lineage>
</organism>
<feature type="region of interest" description="Disordered" evidence="1">
    <location>
        <begin position="220"/>
        <end position="380"/>
    </location>
</feature>
<feature type="compositionally biased region" description="Polar residues" evidence="1">
    <location>
        <begin position="130"/>
        <end position="141"/>
    </location>
</feature>
<feature type="compositionally biased region" description="Basic and acidic residues" evidence="1">
    <location>
        <begin position="296"/>
        <end position="308"/>
    </location>
</feature>
<feature type="region of interest" description="Disordered" evidence="1">
    <location>
        <begin position="33"/>
        <end position="168"/>
    </location>
</feature>
<feature type="compositionally biased region" description="Basic and acidic residues" evidence="1">
    <location>
        <begin position="58"/>
        <end position="68"/>
    </location>
</feature>
<accession>A0A915NJ08</accession>
<reference evidence="3" key="1">
    <citation type="submission" date="2022-11" db="UniProtKB">
        <authorList>
            <consortium name="WormBaseParasite"/>
        </authorList>
    </citation>
    <scope>IDENTIFICATION</scope>
</reference>
<evidence type="ECO:0000256" key="1">
    <source>
        <dbReference type="SAM" id="MobiDB-lite"/>
    </source>
</evidence>